<dbReference type="Gene3D" id="3.40.190.10">
    <property type="entry name" value="Periplasmic binding protein-like II"/>
    <property type="match status" value="1"/>
</dbReference>
<name>A0A0G1BAQ0_9BACT</name>
<protein>
    <recommendedName>
        <fullName evidence="3">Extracellular solute-binding protein</fullName>
    </recommendedName>
</protein>
<dbReference type="EMBL" id="LCEJ01000030">
    <property type="protein sequence ID" value="KKS70269.1"/>
    <property type="molecule type" value="Genomic_DNA"/>
</dbReference>
<comment type="caution">
    <text evidence="1">The sequence shown here is derived from an EMBL/GenBank/DDBJ whole genome shotgun (WGS) entry which is preliminary data.</text>
</comment>
<proteinExistence type="predicted"/>
<dbReference type="SUPFAM" id="SSF53850">
    <property type="entry name" value="Periplasmic binding protein-like II"/>
    <property type="match status" value="1"/>
</dbReference>
<feature type="non-terminal residue" evidence="1">
    <location>
        <position position="1"/>
    </location>
</feature>
<dbReference type="InterPro" id="IPR006059">
    <property type="entry name" value="SBP"/>
</dbReference>
<dbReference type="AlphaFoldDB" id="A0A0G1BAQ0"/>
<dbReference type="InterPro" id="IPR050490">
    <property type="entry name" value="Bact_solute-bd_prot1"/>
</dbReference>
<reference evidence="1 2" key="1">
    <citation type="journal article" date="2015" name="Nature">
        <title>rRNA introns, odd ribosomes, and small enigmatic genomes across a large radiation of phyla.</title>
        <authorList>
            <person name="Brown C.T."/>
            <person name="Hug L.A."/>
            <person name="Thomas B.C."/>
            <person name="Sharon I."/>
            <person name="Castelle C.J."/>
            <person name="Singh A."/>
            <person name="Wilkins M.J."/>
            <person name="Williams K.H."/>
            <person name="Banfield J.F."/>
        </authorList>
    </citation>
    <scope>NUCLEOTIDE SEQUENCE [LARGE SCALE GENOMIC DNA]</scope>
</reference>
<dbReference type="Proteomes" id="UP000034785">
    <property type="component" value="Unassembled WGS sequence"/>
</dbReference>
<evidence type="ECO:0000313" key="2">
    <source>
        <dbReference type="Proteomes" id="UP000034785"/>
    </source>
</evidence>
<gene>
    <name evidence="1" type="ORF">UV41_C0030G0001</name>
</gene>
<accession>A0A0G1BAQ0</accession>
<evidence type="ECO:0008006" key="3">
    <source>
        <dbReference type="Google" id="ProtNLM"/>
    </source>
</evidence>
<sequence length="267" mass="28792">ILKAAGATVPVTWQEFLDVARRVTVKNTAGQIQTAGAAMGATANVDFWPEILALLFLQQPDGNLTEPANQSGSEVLQFYAGFVTDPKNKTWDVTLPSSSQMFSSGKLAFYFATAAKAASLKVENPNLNFKTAPVPQLPGGKISYGGFWAIAVSARSQNQKKAWEFVKYLSTPEVIQARSTTLPYPRQDMAGLQVGDPILGAYISQAAYFKGWYLNSDARDAGINDEMVKLYEGALNSVLQGGDSRGALQAIQPGIGQILDKYQASKK</sequence>
<evidence type="ECO:0000313" key="1">
    <source>
        <dbReference type="EMBL" id="KKS70269.1"/>
    </source>
</evidence>
<organism evidence="1 2">
    <name type="scientific">Candidatus Daviesbacteria bacterium GW2011_GWA2_42_7</name>
    <dbReference type="NCBI Taxonomy" id="1618425"/>
    <lineage>
        <taxon>Bacteria</taxon>
        <taxon>Candidatus Daviesiibacteriota</taxon>
    </lineage>
</organism>
<dbReference type="PANTHER" id="PTHR43649">
    <property type="entry name" value="ARABINOSE-BINDING PROTEIN-RELATED"/>
    <property type="match status" value="1"/>
</dbReference>
<dbReference type="Pfam" id="PF13416">
    <property type="entry name" value="SBP_bac_8"/>
    <property type="match status" value="1"/>
</dbReference>
<dbReference type="PANTHER" id="PTHR43649:SF12">
    <property type="entry name" value="DIACETYLCHITOBIOSE BINDING PROTEIN DASA"/>
    <property type="match status" value="1"/>
</dbReference>